<dbReference type="KEGG" id="atm:ANT_10220"/>
<dbReference type="NCBIfam" id="TIGR01308">
    <property type="entry name" value="rpmD_bact"/>
    <property type="match status" value="1"/>
</dbReference>
<evidence type="ECO:0000256" key="1">
    <source>
        <dbReference type="ARBA" id="ARBA00007594"/>
    </source>
</evidence>
<name>E8N3P2_ANATU</name>
<dbReference type="InterPro" id="IPR016082">
    <property type="entry name" value="Ribosomal_uL30_ferredoxin-like"/>
</dbReference>
<dbReference type="STRING" id="926569.ANT_10220"/>
<accession>E8N3P2</accession>
<dbReference type="InterPro" id="IPR036919">
    <property type="entry name" value="Ribo_uL30_ferredoxin-like_sf"/>
</dbReference>
<dbReference type="AlphaFoldDB" id="E8N3P2"/>
<dbReference type="GO" id="GO:0006412">
    <property type="term" value="P:translation"/>
    <property type="evidence" value="ECO:0007669"/>
    <property type="project" value="UniProtKB-UniRule"/>
</dbReference>
<dbReference type="HAMAP" id="MF_01371_B">
    <property type="entry name" value="Ribosomal_uL30_B"/>
    <property type="match status" value="1"/>
</dbReference>
<evidence type="ECO:0000313" key="8">
    <source>
        <dbReference type="EMBL" id="BAJ63056.1"/>
    </source>
</evidence>
<feature type="domain" description="Large ribosomal subunit protein uL30-like ferredoxin-like fold" evidence="7">
    <location>
        <begin position="10"/>
        <end position="60"/>
    </location>
</feature>
<comment type="similarity">
    <text evidence="1 5 6">Belongs to the universal ribosomal protein uL30 family.</text>
</comment>
<evidence type="ECO:0000256" key="3">
    <source>
        <dbReference type="ARBA" id="ARBA00022980"/>
    </source>
</evidence>
<dbReference type="Gene3D" id="3.30.1390.20">
    <property type="entry name" value="Ribosomal protein L30, ferredoxin-like fold domain"/>
    <property type="match status" value="1"/>
</dbReference>
<dbReference type="InterPro" id="IPR005996">
    <property type="entry name" value="Ribosomal_uL30_bac-type"/>
</dbReference>
<organism evidence="8 9">
    <name type="scientific">Anaerolinea thermophila (strain DSM 14523 / JCM 11388 / NBRC 100420 / UNI-1)</name>
    <dbReference type="NCBI Taxonomy" id="926569"/>
    <lineage>
        <taxon>Bacteria</taxon>
        <taxon>Bacillati</taxon>
        <taxon>Chloroflexota</taxon>
        <taxon>Anaerolineae</taxon>
        <taxon>Anaerolineales</taxon>
        <taxon>Anaerolineaceae</taxon>
        <taxon>Anaerolinea</taxon>
    </lineage>
</organism>
<keyword evidence="4 5" id="KW-0687">Ribonucleoprotein</keyword>
<dbReference type="SUPFAM" id="SSF55129">
    <property type="entry name" value="Ribosomal protein L30p/L7e"/>
    <property type="match status" value="1"/>
</dbReference>
<sequence length="66" mass="7427">MTEATEPKMLKITLVKSPIGYSERHKATVRALGLRKLHQSVVHPDSPSLRGMLLKVNHLVKVEEVK</sequence>
<keyword evidence="3 5" id="KW-0689">Ribosomal protein</keyword>
<keyword evidence="9" id="KW-1185">Reference proteome</keyword>
<dbReference type="GO" id="GO:0003735">
    <property type="term" value="F:structural constituent of ribosome"/>
    <property type="evidence" value="ECO:0007669"/>
    <property type="project" value="InterPro"/>
</dbReference>
<evidence type="ECO:0000313" key="9">
    <source>
        <dbReference type="Proteomes" id="UP000008922"/>
    </source>
</evidence>
<gene>
    <name evidence="5 8" type="primary">rpmD</name>
    <name evidence="8" type="ordered locus">ANT_10220</name>
</gene>
<dbReference type="OrthoDB" id="9812790at2"/>
<dbReference type="GO" id="GO:0015934">
    <property type="term" value="C:large ribosomal subunit"/>
    <property type="evidence" value="ECO:0007669"/>
    <property type="project" value="InterPro"/>
</dbReference>
<dbReference type="InParanoid" id="E8N3P2"/>
<evidence type="ECO:0000256" key="4">
    <source>
        <dbReference type="ARBA" id="ARBA00023274"/>
    </source>
</evidence>
<dbReference type="PROSITE" id="PS00634">
    <property type="entry name" value="RIBOSOMAL_L30"/>
    <property type="match status" value="1"/>
</dbReference>
<dbReference type="CDD" id="cd01658">
    <property type="entry name" value="Ribosomal_L30"/>
    <property type="match status" value="1"/>
</dbReference>
<dbReference type="FunCoup" id="E8N3P2">
    <property type="interactions" value="278"/>
</dbReference>
<evidence type="ECO:0000256" key="2">
    <source>
        <dbReference type="ARBA" id="ARBA00011838"/>
    </source>
</evidence>
<protein>
    <recommendedName>
        <fullName evidence="5">Large ribosomal subunit protein uL30</fullName>
    </recommendedName>
</protein>
<evidence type="ECO:0000256" key="6">
    <source>
        <dbReference type="RuleBase" id="RU003734"/>
    </source>
</evidence>
<dbReference type="eggNOG" id="COG1841">
    <property type="taxonomic scope" value="Bacteria"/>
</dbReference>
<evidence type="ECO:0000259" key="7">
    <source>
        <dbReference type="Pfam" id="PF00327"/>
    </source>
</evidence>
<dbReference type="Pfam" id="PF00327">
    <property type="entry name" value="Ribosomal_L30"/>
    <property type="match status" value="1"/>
</dbReference>
<dbReference type="RefSeq" id="WP_013559447.1">
    <property type="nucleotide sequence ID" value="NC_014960.1"/>
</dbReference>
<evidence type="ECO:0000256" key="5">
    <source>
        <dbReference type="HAMAP-Rule" id="MF_01371"/>
    </source>
</evidence>
<proteinExistence type="inferred from homology"/>
<comment type="subunit">
    <text evidence="2 5">Part of the 50S ribosomal subunit.</text>
</comment>
<dbReference type="InterPro" id="IPR018038">
    <property type="entry name" value="Ribosomal_uL30_CS"/>
</dbReference>
<dbReference type="Proteomes" id="UP000008922">
    <property type="component" value="Chromosome"/>
</dbReference>
<dbReference type="EMBL" id="AP012029">
    <property type="protein sequence ID" value="BAJ63056.1"/>
    <property type="molecule type" value="Genomic_DNA"/>
</dbReference>
<reference evidence="8 9" key="1">
    <citation type="submission" date="2010-12" db="EMBL/GenBank/DDBJ databases">
        <title>Whole genome sequence of Anaerolinea thermophila UNI-1.</title>
        <authorList>
            <person name="Narita-Yamada S."/>
            <person name="Kishi E."/>
            <person name="Watanabe Y."/>
            <person name="Takasaki K."/>
            <person name="Ankai A."/>
            <person name="Oguchi A."/>
            <person name="Fukui S."/>
            <person name="Takahashi M."/>
            <person name="Yashiro I."/>
            <person name="Hosoyama A."/>
            <person name="Sekiguchi Y."/>
            <person name="Hanada S."/>
            <person name="Fujita N."/>
        </authorList>
    </citation>
    <scope>NUCLEOTIDE SEQUENCE [LARGE SCALE GENOMIC DNA]</scope>
    <source>
        <strain evidence="9">DSM 14523 / JCM 11388 / NBRC 100420 / UNI-1</strain>
    </source>
</reference>
<dbReference type="PANTHER" id="PTHR15892:SF2">
    <property type="entry name" value="LARGE RIBOSOMAL SUBUNIT PROTEIN UL30M"/>
    <property type="match status" value="1"/>
</dbReference>
<dbReference type="PANTHER" id="PTHR15892">
    <property type="entry name" value="MITOCHONDRIAL RIBOSOMAL PROTEIN L30"/>
    <property type="match status" value="1"/>
</dbReference>
<dbReference type="FunFam" id="3.30.1390.20:FF:000001">
    <property type="entry name" value="50S ribosomal protein L30"/>
    <property type="match status" value="1"/>
</dbReference>
<dbReference type="HOGENOM" id="CLU_131047_2_1_0"/>
<dbReference type="PIRSF" id="PIRSF002211">
    <property type="entry name" value="Ribosomal_L30_bac-type"/>
    <property type="match status" value="1"/>
</dbReference>